<organism evidence="1 2">
    <name type="scientific">Jiangella alba</name>
    <dbReference type="NCBI Taxonomy" id="561176"/>
    <lineage>
        <taxon>Bacteria</taxon>
        <taxon>Bacillati</taxon>
        <taxon>Actinomycetota</taxon>
        <taxon>Actinomycetes</taxon>
        <taxon>Jiangellales</taxon>
        <taxon>Jiangellaceae</taxon>
        <taxon>Jiangella</taxon>
    </lineage>
</organism>
<dbReference type="EMBL" id="FNUC01000003">
    <property type="protein sequence ID" value="SEE85423.1"/>
    <property type="molecule type" value="Genomic_DNA"/>
</dbReference>
<evidence type="ECO:0000313" key="2">
    <source>
        <dbReference type="Proteomes" id="UP000181980"/>
    </source>
</evidence>
<evidence type="ECO:0000313" key="1">
    <source>
        <dbReference type="EMBL" id="SEE85423.1"/>
    </source>
</evidence>
<dbReference type="RefSeq" id="WP_157740878.1">
    <property type="nucleotide sequence ID" value="NZ_FNUC01000003.1"/>
</dbReference>
<dbReference type="Proteomes" id="UP000181980">
    <property type="component" value="Unassembled WGS sequence"/>
</dbReference>
<keyword evidence="2" id="KW-1185">Reference proteome</keyword>
<gene>
    <name evidence="1" type="ORF">SAMN04488561_2992</name>
</gene>
<reference evidence="2" key="1">
    <citation type="submission" date="2016-10" db="EMBL/GenBank/DDBJ databases">
        <authorList>
            <person name="Varghese N."/>
            <person name="Submissions S."/>
        </authorList>
    </citation>
    <scope>NUCLEOTIDE SEQUENCE [LARGE SCALE GENOMIC DNA]</scope>
    <source>
        <strain evidence="2">DSM 45237</strain>
    </source>
</reference>
<accession>A0A1H5M8H1</accession>
<protein>
    <submittedName>
        <fullName evidence="1">Uncharacterized protein</fullName>
    </submittedName>
</protein>
<dbReference type="AlphaFoldDB" id="A0A1H5M8H1"/>
<sequence length="45" mass="4599">MGQKLAKRFMVAFGLGLLLALIFDHSAAGFAVGFAIVFGAGLAAE</sequence>
<dbReference type="STRING" id="561176.SAMN04488561_2992"/>
<name>A0A1H5M8H1_9ACTN</name>
<proteinExistence type="predicted"/>